<protein>
    <submittedName>
        <fullName evidence="2">M48 family metallopeptidase</fullName>
    </submittedName>
</protein>
<dbReference type="PANTHER" id="PTHR30399:SF1">
    <property type="entry name" value="UTP PYROPHOSPHATASE"/>
    <property type="match status" value="1"/>
</dbReference>
<proteinExistence type="predicted"/>
<dbReference type="InterPro" id="IPR053136">
    <property type="entry name" value="UTP_pyrophosphatase-like"/>
</dbReference>
<gene>
    <name evidence="2" type="ORF">IAA21_06650</name>
</gene>
<organism evidence="2 3">
    <name type="scientific">Candidatus Blautia faecigallinarum</name>
    <dbReference type="NCBI Taxonomy" id="2838488"/>
    <lineage>
        <taxon>Bacteria</taxon>
        <taxon>Bacillati</taxon>
        <taxon>Bacillota</taxon>
        <taxon>Clostridia</taxon>
        <taxon>Lachnospirales</taxon>
        <taxon>Lachnospiraceae</taxon>
        <taxon>Blautia</taxon>
    </lineage>
</organism>
<reference evidence="2" key="2">
    <citation type="submission" date="2021-04" db="EMBL/GenBank/DDBJ databases">
        <authorList>
            <person name="Gilroy R."/>
        </authorList>
    </citation>
    <scope>NUCLEOTIDE SEQUENCE</scope>
    <source>
        <strain evidence="2">14324</strain>
    </source>
</reference>
<sequence length="120" mass="14374">MDKRKLSEKERLEYRKKAKLVFRERADYFASSMGLSFNRIAIREQRTRWGSCSSKKNLNFNWKLLLAPPQVLDYVVVHELCHLKQMNHSKAFWTEVEAVLPDYKERKRWLRENGAGLMNI</sequence>
<name>A0A9D2DSV7_9FIRM</name>
<accession>A0A9D2DSV7</accession>
<dbReference type="InterPro" id="IPR002725">
    <property type="entry name" value="YgjP-like_metallopeptidase"/>
</dbReference>
<dbReference type="Gene3D" id="3.30.2010.10">
    <property type="entry name" value="Metalloproteases ('zincins'), catalytic domain"/>
    <property type="match status" value="1"/>
</dbReference>
<dbReference type="AlphaFoldDB" id="A0A9D2DSV7"/>
<evidence type="ECO:0000259" key="1">
    <source>
        <dbReference type="Pfam" id="PF01863"/>
    </source>
</evidence>
<dbReference type="CDD" id="cd07344">
    <property type="entry name" value="M48_yhfN_like"/>
    <property type="match status" value="1"/>
</dbReference>
<dbReference type="Proteomes" id="UP000824041">
    <property type="component" value="Unassembled WGS sequence"/>
</dbReference>
<evidence type="ECO:0000313" key="2">
    <source>
        <dbReference type="EMBL" id="HIZ22460.1"/>
    </source>
</evidence>
<feature type="domain" description="YgjP-like metallopeptidase" evidence="1">
    <location>
        <begin position="13"/>
        <end position="112"/>
    </location>
</feature>
<dbReference type="PANTHER" id="PTHR30399">
    <property type="entry name" value="UNCHARACTERIZED PROTEIN YGJP"/>
    <property type="match status" value="1"/>
</dbReference>
<dbReference type="Pfam" id="PF01863">
    <property type="entry name" value="YgjP-like"/>
    <property type="match status" value="1"/>
</dbReference>
<reference evidence="2" key="1">
    <citation type="journal article" date="2021" name="PeerJ">
        <title>Extensive microbial diversity within the chicken gut microbiome revealed by metagenomics and culture.</title>
        <authorList>
            <person name="Gilroy R."/>
            <person name="Ravi A."/>
            <person name="Getino M."/>
            <person name="Pursley I."/>
            <person name="Horton D.L."/>
            <person name="Alikhan N.F."/>
            <person name="Baker D."/>
            <person name="Gharbi K."/>
            <person name="Hall N."/>
            <person name="Watson M."/>
            <person name="Adriaenssens E.M."/>
            <person name="Foster-Nyarko E."/>
            <person name="Jarju S."/>
            <person name="Secka A."/>
            <person name="Antonio M."/>
            <person name="Oren A."/>
            <person name="Chaudhuri R.R."/>
            <person name="La Ragione R."/>
            <person name="Hildebrand F."/>
            <person name="Pallen M.J."/>
        </authorList>
    </citation>
    <scope>NUCLEOTIDE SEQUENCE</scope>
    <source>
        <strain evidence="2">14324</strain>
    </source>
</reference>
<evidence type="ECO:0000313" key="3">
    <source>
        <dbReference type="Proteomes" id="UP000824041"/>
    </source>
</evidence>
<dbReference type="EMBL" id="DXBU01000091">
    <property type="protein sequence ID" value="HIZ22460.1"/>
    <property type="molecule type" value="Genomic_DNA"/>
</dbReference>
<comment type="caution">
    <text evidence="2">The sequence shown here is derived from an EMBL/GenBank/DDBJ whole genome shotgun (WGS) entry which is preliminary data.</text>
</comment>